<protein>
    <submittedName>
        <fullName evidence="1">Uncharacterized protein</fullName>
    </submittedName>
</protein>
<dbReference type="PANTHER" id="PTHR32251:SF23">
    <property type="entry name" value="3-OXO-5-ALPHA-STEROID 4-DEHYDROGENASE (DUF1295)"/>
    <property type="match status" value="1"/>
</dbReference>
<dbReference type="GO" id="GO:0016020">
    <property type="term" value="C:membrane"/>
    <property type="evidence" value="ECO:0007669"/>
    <property type="project" value="TreeGrafter"/>
</dbReference>
<gene>
    <name evidence="1" type="ORF">RND71_034256</name>
</gene>
<accession>A0AAE1UY79</accession>
<organism evidence="1 2">
    <name type="scientific">Anisodus tanguticus</name>
    <dbReference type="NCBI Taxonomy" id="243964"/>
    <lineage>
        <taxon>Eukaryota</taxon>
        <taxon>Viridiplantae</taxon>
        <taxon>Streptophyta</taxon>
        <taxon>Embryophyta</taxon>
        <taxon>Tracheophyta</taxon>
        <taxon>Spermatophyta</taxon>
        <taxon>Magnoliopsida</taxon>
        <taxon>eudicotyledons</taxon>
        <taxon>Gunneridae</taxon>
        <taxon>Pentapetalae</taxon>
        <taxon>asterids</taxon>
        <taxon>lamiids</taxon>
        <taxon>Solanales</taxon>
        <taxon>Solanaceae</taxon>
        <taxon>Solanoideae</taxon>
        <taxon>Hyoscyameae</taxon>
        <taxon>Anisodus</taxon>
    </lineage>
</organism>
<dbReference type="PANTHER" id="PTHR32251">
    <property type="entry name" value="3-OXO-5-ALPHA-STEROID 4-DEHYDROGENASE"/>
    <property type="match status" value="1"/>
</dbReference>
<evidence type="ECO:0000313" key="1">
    <source>
        <dbReference type="EMBL" id="KAK4347917.1"/>
    </source>
</evidence>
<keyword evidence="2" id="KW-1185">Reference proteome</keyword>
<proteinExistence type="predicted"/>
<name>A0AAE1UY79_9SOLA</name>
<dbReference type="Proteomes" id="UP001291623">
    <property type="component" value="Unassembled WGS sequence"/>
</dbReference>
<evidence type="ECO:0000313" key="2">
    <source>
        <dbReference type="Proteomes" id="UP001291623"/>
    </source>
</evidence>
<dbReference type="InterPro" id="IPR010721">
    <property type="entry name" value="UstE-like"/>
</dbReference>
<comment type="caution">
    <text evidence="1">The sequence shown here is derived from an EMBL/GenBank/DDBJ whole genome shotgun (WGS) entry which is preliminary data.</text>
</comment>
<sequence>MFGGPRLLDLLITTSAVRIGSGDTGKIGDLQISDISTQRSGGGSLFFVVYVSQQVFLMGICLPIYTALQFCEQKSETKRACYGGGDLSYLPGTWIRLGRFGALINSMCLEHVTVLVEKRMLKQTYRVEAYKLYQRTTSVWIPWFKSSTKGKDKDT</sequence>
<reference evidence="1" key="1">
    <citation type="submission" date="2023-12" db="EMBL/GenBank/DDBJ databases">
        <title>Genome assembly of Anisodus tanguticus.</title>
        <authorList>
            <person name="Wang Y.-J."/>
        </authorList>
    </citation>
    <scope>NUCLEOTIDE SEQUENCE</scope>
    <source>
        <strain evidence="1">KB-2021</strain>
        <tissue evidence="1">Leaf</tissue>
    </source>
</reference>
<dbReference type="EMBL" id="JAVYJV010000018">
    <property type="protein sequence ID" value="KAK4347917.1"/>
    <property type="molecule type" value="Genomic_DNA"/>
</dbReference>
<dbReference type="AlphaFoldDB" id="A0AAE1UY79"/>